<keyword evidence="5" id="KW-0274">FAD</keyword>
<dbReference type="SUPFAM" id="SSF63380">
    <property type="entry name" value="Riboflavin synthase domain-like"/>
    <property type="match status" value="1"/>
</dbReference>
<dbReference type="EMBL" id="SGWY01000003">
    <property type="protein sequence ID" value="RZS64640.1"/>
    <property type="molecule type" value="Genomic_DNA"/>
</dbReference>
<comment type="cofactor">
    <cofactor evidence="1">
        <name>FAD</name>
        <dbReference type="ChEBI" id="CHEBI:57692"/>
    </cofactor>
</comment>
<dbReference type="InterPro" id="IPR011884">
    <property type="entry name" value="PaaE"/>
</dbReference>
<comment type="caution">
    <text evidence="11">The sequence shown here is derived from an EMBL/GenBank/DDBJ whole genome shotgun (WGS) entry which is preliminary data.</text>
</comment>
<gene>
    <name evidence="11" type="ORF">EV187_3027</name>
</gene>
<keyword evidence="2" id="KW-0285">Flavoprotein</keyword>
<dbReference type="CDD" id="cd06214">
    <property type="entry name" value="PA_degradation_oxidoreductase_like"/>
    <property type="match status" value="1"/>
</dbReference>
<organism evidence="11 12">
    <name type="scientific">Agromyces ramosus</name>
    <dbReference type="NCBI Taxonomy" id="33879"/>
    <lineage>
        <taxon>Bacteria</taxon>
        <taxon>Bacillati</taxon>
        <taxon>Actinomycetota</taxon>
        <taxon>Actinomycetes</taxon>
        <taxon>Micrococcales</taxon>
        <taxon>Microbacteriaceae</taxon>
        <taxon>Agromyces</taxon>
    </lineage>
</organism>
<evidence type="ECO:0000256" key="6">
    <source>
        <dbReference type="ARBA" id="ARBA00023002"/>
    </source>
</evidence>
<dbReference type="InterPro" id="IPR050415">
    <property type="entry name" value="MRET"/>
</dbReference>
<dbReference type="InterPro" id="IPR017927">
    <property type="entry name" value="FAD-bd_FR_type"/>
</dbReference>
<dbReference type="GO" id="GO:0050660">
    <property type="term" value="F:flavin adenine dinucleotide binding"/>
    <property type="evidence" value="ECO:0007669"/>
    <property type="project" value="TreeGrafter"/>
</dbReference>
<evidence type="ECO:0000259" key="9">
    <source>
        <dbReference type="PROSITE" id="PS51085"/>
    </source>
</evidence>
<evidence type="ECO:0000313" key="11">
    <source>
        <dbReference type="EMBL" id="RZS64640.1"/>
    </source>
</evidence>
<reference evidence="11 12" key="1">
    <citation type="submission" date="2019-02" db="EMBL/GenBank/DDBJ databases">
        <title>Genomic Encyclopedia of Type Strains, Phase IV (KMG-IV): sequencing the most valuable type-strain genomes for metagenomic binning, comparative biology and taxonomic classification.</title>
        <authorList>
            <person name="Goeker M."/>
        </authorList>
    </citation>
    <scope>NUCLEOTIDE SEQUENCE [LARGE SCALE GENOMIC DNA]</scope>
    <source>
        <strain evidence="11 12">DSM 43045</strain>
    </source>
</reference>
<evidence type="ECO:0000256" key="7">
    <source>
        <dbReference type="ARBA" id="ARBA00023004"/>
    </source>
</evidence>
<dbReference type="PROSITE" id="PS51384">
    <property type="entry name" value="FAD_FR"/>
    <property type="match status" value="1"/>
</dbReference>
<dbReference type="PANTHER" id="PTHR47354:SF8">
    <property type="entry name" value="1,2-PHENYLACETYL-COA EPOXIDASE, SUBUNIT E"/>
    <property type="match status" value="1"/>
</dbReference>
<keyword evidence="6" id="KW-0560">Oxidoreductase</keyword>
<dbReference type="Gene3D" id="2.40.30.10">
    <property type="entry name" value="Translation factors"/>
    <property type="match status" value="1"/>
</dbReference>
<keyword evidence="12" id="KW-1185">Reference proteome</keyword>
<proteinExistence type="predicted"/>
<dbReference type="Gene3D" id="3.40.50.80">
    <property type="entry name" value="Nucleotide-binding domain of ferredoxin-NADP reductase (FNR) module"/>
    <property type="match status" value="1"/>
</dbReference>
<keyword evidence="4" id="KW-0479">Metal-binding</keyword>
<dbReference type="NCBIfam" id="TIGR02160">
    <property type="entry name" value="PA_CoA_Oxy5"/>
    <property type="match status" value="1"/>
</dbReference>
<dbReference type="PROSITE" id="PS00197">
    <property type="entry name" value="2FE2S_FER_1"/>
    <property type="match status" value="1"/>
</dbReference>
<dbReference type="Pfam" id="PF00175">
    <property type="entry name" value="NAD_binding_1"/>
    <property type="match status" value="1"/>
</dbReference>
<evidence type="ECO:0000256" key="8">
    <source>
        <dbReference type="ARBA" id="ARBA00023014"/>
    </source>
</evidence>
<dbReference type="InterPro" id="IPR036010">
    <property type="entry name" value="2Fe-2S_ferredoxin-like_sf"/>
</dbReference>
<dbReference type="PROSITE" id="PS51085">
    <property type="entry name" value="2FE2S_FER_2"/>
    <property type="match status" value="1"/>
</dbReference>
<dbReference type="InterPro" id="IPR039261">
    <property type="entry name" value="FNR_nucleotide-bd"/>
</dbReference>
<evidence type="ECO:0000256" key="1">
    <source>
        <dbReference type="ARBA" id="ARBA00001974"/>
    </source>
</evidence>
<evidence type="ECO:0000256" key="5">
    <source>
        <dbReference type="ARBA" id="ARBA00022827"/>
    </source>
</evidence>
<dbReference type="PRINTS" id="PR00406">
    <property type="entry name" value="CYTB5RDTASE"/>
</dbReference>
<dbReference type="InterPro" id="IPR012675">
    <property type="entry name" value="Beta-grasp_dom_sf"/>
</dbReference>
<dbReference type="Pfam" id="PF00111">
    <property type="entry name" value="Fer2"/>
    <property type="match status" value="1"/>
</dbReference>
<dbReference type="InterPro" id="IPR001041">
    <property type="entry name" value="2Fe-2S_ferredoxin-type"/>
</dbReference>
<dbReference type="InterPro" id="IPR017938">
    <property type="entry name" value="Riboflavin_synthase-like_b-brl"/>
</dbReference>
<dbReference type="Gene3D" id="3.10.20.30">
    <property type="match status" value="1"/>
</dbReference>
<dbReference type="GO" id="GO:0051537">
    <property type="term" value="F:2 iron, 2 sulfur cluster binding"/>
    <property type="evidence" value="ECO:0007669"/>
    <property type="project" value="UniProtKB-KW"/>
</dbReference>
<dbReference type="InterPro" id="IPR001433">
    <property type="entry name" value="OxRdtase_FAD/NAD-bd"/>
</dbReference>
<dbReference type="SUPFAM" id="SSF54292">
    <property type="entry name" value="2Fe-2S ferredoxin-like"/>
    <property type="match status" value="1"/>
</dbReference>
<dbReference type="GO" id="GO:0016491">
    <property type="term" value="F:oxidoreductase activity"/>
    <property type="evidence" value="ECO:0007669"/>
    <property type="project" value="UniProtKB-KW"/>
</dbReference>
<keyword evidence="7" id="KW-0408">Iron</keyword>
<evidence type="ECO:0000256" key="3">
    <source>
        <dbReference type="ARBA" id="ARBA00022714"/>
    </source>
</evidence>
<protein>
    <submittedName>
        <fullName evidence="11">Ring-1,2-phenylacetyl-CoA epoxidase subunit PaaE</fullName>
    </submittedName>
</protein>
<dbReference type="PANTHER" id="PTHR47354">
    <property type="entry name" value="NADH OXIDOREDUCTASE HCR"/>
    <property type="match status" value="1"/>
</dbReference>
<dbReference type="SUPFAM" id="SSF52343">
    <property type="entry name" value="Ferredoxin reductase-like, C-terminal NADP-linked domain"/>
    <property type="match status" value="1"/>
</dbReference>
<sequence>MAARNLGSTTARPDASMGRRPDAAVASAFLASTVGGESLSTDDAAKRRRARFHSLEVAEVRQLTADAVEVTFAVPEQLADDYTYLPGQYVALRRDFDGHELRRSYSICRPPVRGSISVAIKRDLGGRFSTWATSELAPGDALDVMSPQGTFTSALDALDGKHVVGIAAGSGITPLMALAHAVLARSETSEFELVYTNRSTLDVMFLEELAELKDRYPSRLALHHVLSREQRTAPLLSGRIDAPKLEQMLDVLIRPETVDEWFLCGPFELVQLARDTLEAKGVDASHVRYELFTTDADRVEPRHGRPVVVERGEPTVAIEFTLDGQSSTVDSPVSANESILNAALRVRPDVPFACAGGVCGTCRARVLEGSVAMTENYALEPDELERGYVLTCQSHPKSDRVVVDYDV</sequence>
<dbReference type="CDD" id="cd00207">
    <property type="entry name" value="fer2"/>
    <property type="match status" value="1"/>
</dbReference>
<evidence type="ECO:0000313" key="12">
    <source>
        <dbReference type="Proteomes" id="UP000293289"/>
    </source>
</evidence>
<dbReference type="Proteomes" id="UP000293289">
    <property type="component" value="Unassembled WGS sequence"/>
</dbReference>
<evidence type="ECO:0000256" key="2">
    <source>
        <dbReference type="ARBA" id="ARBA00022630"/>
    </source>
</evidence>
<feature type="domain" description="2Fe-2S ferredoxin-type" evidence="9">
    <location>
        <begin position="316"/>
        <end position="407"/>
    </location>
</feature>
<feature type="domain" description="FAD-binding FR-type" evidence="10">
    <location>
        <begin position="50"/>
        <end position="154"/>
    </location>
</feature>
<evidence type="ECO:0000256" key="4">
    <source>
        <dbReference type="ARBA" id="ARBA00022723"/>
    </source>
</evidence>
<keyword evidence="8" id="KW-0411">Iron-sulfur</keyword>
<dbReference type="InterPro" id="IPR008333">
    <property type="entry name" value="Cbr1-like_FAD-bd_dom"/>
</dbReference>
<evidence type="ECO:0000259" key="10">
    <source>
        <dbReference type="PROSITE" id="PS51384"/>
    </source>
</evidence>
<dbReference type="Pfam" id="PF00970">
    <property type="entry name" value="FAD_binding_6"/>
    <property type="match status" value="1"/>
</dbReference>
<dbReference type="GO" id="GO:0010124">
    <property type="term" value="P:phenylacetate catabolic process"/>
    <property type="evidence" value="ECO:0007669"/>
    <property type="project" value="InterPro"/>
</dbReference>
<dbReference type="AlphaFoldDB" id="A0A4V2EYY8"/>
<dbReference type="InterPro" id="IPR006058">
    <property type="entry name" value="2Fe2S_fd_BS"/>
</dbReference>
<name>A0A4V2EYY8_9MICO</name>
<keyword evidence="3" id="KW-0001">2Fe-2S</keyword>
<accession>A0A4V2EYY8</accession>
<dbReference type="GO" id="GO:0046872">
    <property type="term" value="F:metal ion binding"/>
    <property type="evidence" value="ECO:0007669"/>
    <property type="project" value="UniProtKB-KW"/>
</dbReference>